<keyword evidence="3" id="KW-1185">Reference proteome</keyword>
<gene>
    <name evidence="2" type="ORF">NTE_02056</name>
</gene>
<name>A0A075MSH7_9ARCH</name>
<dbReference type="eggNOG" id="arCOG02902">
    <property type="taxonomic scope" value="Archaea"/>
</dbReference>
<dbReference type="PANTHER" id="PTHR10579">
    <property type="entry name" value="CALCIUM-ACTIVATED CHLORIDE CHANNEL REGULATOR"/>
    <property type="match status" value="1"/>
</dbReference>
<dbReference type="InterPro" id="IPR051266">
    <property type="entry name" value="CLCR"/>
</dbReference>
<dbReference type="NCBIfam" id="NF041523">
    <property type="entry name" value="post_COAP_1"/>
    <property type="match status" value="1"/>
</dbReference>
<organism evidence="2 3">
    <name type="scientific">Candidatus Nitrososphaera evergladensis SR1</name>
    <dbReference type="NCBI Taxonomy" id="1459636"/>
    <lineage>
        <taxon>Archaea</taxon>
        <taxon>Nitrososphaerota</taxon>
        <taxon>Nitrososphaeria</taxon>
        <taxon>Nitrososphaerales</taxon>
        <taxon>Nitrososphaeraceae</taxon>
        <taxon>Nitrososphaera</taxon>
    </lineage>
</organism>
<dbReference type="PROSITE" id="PS50234">
    <property type="entry name" value="VWFA"/>
    <property type="match status" value="1"/>
</dbReference>
<dbReference type="GeneID" id="41597795"/>
<dbReference type="InterPro" id="IPR002035">
    <property type="entry name" value="VWF_A"/>
</dbReference>
<dbReference type="STRING" id="1459636.NTE_02056"/>
<protein>
    <submittedName>
        <fullName evidence="2">Mg-chelatase subunit ChlD</fullName>
    </submittedName>
</protein>
<dbReference type="Gene3D" id="2.60.40.2810">
    <property type="match status" value="1"/>
</dbReference>
<dbReference type="EMBL" id="CP007174">
    <property type="protein sequence ID" value="AIF84113.1"/>
    <property type="molecule type" value="Genomic_DNA"/>
</dbReference>
<evidence type="ECO:0000313" key="2">
    <source>
        <dbReference type="EMBL" id="AIF84113.1"/>
    </source>
</evidence>
<dbReference type="Gene3D" id="3.40.50.410">
    <property type="entry name" value="von Willebrand factor, type A domain"/>
    <property type="match status" value="1"/>
</dbReference>
<dbReference type="PANTHER" id="PTHR10579:SF43">
    <property type="entry name" value="ZINC FINGER (C3HC4-TYPE RING FINGER) FAMILY PROTEIN"/>
    <property type="match status" value="1"/>
</dbReference>
<reference evidence="2 3" key="1">
    <citation type="journal article" date="2014" name="PLoS ONE">
        <title>Genome Sequence of Candidatus Nitrososphaera evergladensis from Group I.1b Enriched from Everglades Soil Reveals Novel Genomic Features of the Ammonia-Oxidizing Archaea.</title>
        <authorList>
            <person name="Zhalnina K.V."/>
            <person name="Dias R."/>
            <person name="Leonard M.T."/>
            <person name="Dorr de Quadros P."/>
            <person name="Camargo F.A."/>
            <person name="Drew J.C."/>
            <person name="Farmerie W.G."/>
            <person name="Daroub S.H."/>
            <person name="Triplett E.W."/>
        </authorList>
    </citation>
    <scope>NUCLEOTIDE SEQUENCE [LARGE SCALE GENOMIC DNA]</scope>
    <source>
        <strain evidence="2 3">SR1</strain>
    </source>
</reference>
<dbReference type="RefSeq" id="WP_148700750.1">
    <property type="nucleotide sequence ID" value="NZ_CP007174.1"/>
</dbReference>
<proteinExistence type="predicted"/>
<sequence length="576" mass="58815">MRASQQLLAVAVIGVLVFAATGAVRPAAAASDNQVLVSKTASPADIFVQGAGSPDSTQVTLTVQGFGGTLTETVPIDVVFAIDSSGSMTINDPSNLRIAAAKSFVDKLNSTRDQGGVVSWDDNVDFAFGLTQDFGALKTNINSVDASGGTNLNAGLNGAISMLDGNTRSGSSTEVIIFLTDGVGTYTPAGSGGPAANAAGKGYKIYSIALGGASTGPLTDMASATGGQFFNAPSAANLDAIFNAILQQIVINTAPFNVNLVETTQDYIVDESSFSIAPDSIVTLPGGQTQITWNNVAQHVGDGDNKLLATETFAVTFDASSTLAGNNLPVDDLAESHVQYTNPDGTPGTADIPQAFINVQGPPVAVDDSANTLEDTPVTIGVLANDSDPNGDALTVISVSPPAQGTAVINGDGTITYTPDPSIFGASDTFTYTIDDGHGLTDTATVTVNVQGLTSTPGKVTGGQANLDNNTNAGFNVQSGDGTTFKGQLQFNDKLEDIKLHSQSMTALAIDPTGTTATFKGTAEVNGVSGYTFKAIVKDNGEPGTNDSFLIVIKDLSNTTIYMRGGTLSGGNIQIH</sequence>
<dbReference type="InterPro" id="IPR036465">
    <property type="entry name" value="vWFA_dom_sf"/>
</dbReference>
<dbReference type="Pfam" id="PF17963">
    <property type="entry name" value="Big_9"/>
    <property type="match status" value="1"/>
</dbReference>
<evidence type="ECO:0000313" key="3">
    <source>
        <dbReference type="Proteomes" id="UP000028194"/>
    </source>
</evidence>
<feature type="domain" description="VWFA" evidence="1">
    <location>
        <begin position="77"/>
        <end position="245"/>
    </location>
</feature>
<dbReference type="HOGENOM" id="CLU_472995_0_0_2"/>
<accession>A0A075MSH7</accession>
<dbReference type="KEGG" id="nev:NTE_02056"/>
<evidence type="ECO:0000259" key="1">
    <source>
        <dbReference type="PROSITE" id="PS50234"/>
    </source>
</evidence>
<dbReference type="CDD" id="cd00198">
    <property type="entry name" value="vWFA"/>
    <property type="match status" value="1"/>
</dbReference>
<dbReference type="Proteomes" id="UP000028194">
    <property type="component" value="Chromosome"/>
</dbReference>
<dbReference type="SMART" id="SM00327">
    <property type="entry name" value="VWA"/>
    <property type="match status" value="1"/>
</dbReference>
<dbReference type="AlphaFoldDB" id="A0A075MSH7"/>
<dbReference type="Pfam" id="PF00092">
    <property type="entry name" value="VWA"/>
    <property type="match status" value="1"/>
</dbReference>
<dbReference type="SUPFAM" id="SSF53300">
    <property type="entry name" value="vWA-like"/>
    <property type="match status" value="1"/>
</dbReference>